<dbReference type="EMBL" id="CM045760">
    <property type="protein sequence ID" value="KAI8025320.1"/>
    <property type="molecule type" value="Genomic_DNA"/>
</dbReference>
<sequence length="82" mass="8828">MENWHKGPAFRVAASVLSRLKSLGQGPSKNNDLIVEAVETVNLGKVLGIDFLGNEEEAVQRIVELEVEDASKVAQAADGVRL</sequence>
<organism evidence="1 2">
    <name type="scientific">Camellia lanceoleosa</name>
    <dbReference type="NCBI Taxonomy" id="1840588"/>
    <lineage>
        <taxon>Eukaryota</taxon>
        <taxon>Viridiplantae</taxon>
        <taxon>Streptophyta</taxon>
        <taxon>Embryophyta</taxon>
        <taxon>Tracheophyta</taxon>
        <taxon>Spermatophyta</taxon>
        <taxon>Magnoliopsida</taxon>
        <taxon>eudicotyledons</taxon>
        <taxon>Gunneridae</taxon>
        <taxon>Pentapetalae</taxon>
        <taxon>asterids</taxon>
        <taxon>Ericales</taxon>
        <taxon>Theaceae</taxon>
        <taxon>Camellia</taxon>
    </lineage>
</organism>
<name>A0ACC0IK73_9ERIC</name>
<dbReference type="Proteomes" id="UP001060215">
    <property type="component" value="Chromosome 3"/>
</dbReference>
<keyword evidence="2" id="KW-1185">Reference proteome</keyword>
<proteinExistence type="predicted"/>
<reference evidence="1 2" key="1">
    <citation type="journal article" date="2022" name="Plant J.">
        <title>Chromosome-level genome of Camellia lanceoleosa provides a valuable resource for understanding genome evolution and self-incompatibility.</title>
        <authorList>
            <person name="Gong W."/>
            <person name="Xiao S."/>
            <person name="Wang L."/>
            <person name="Liao Z."/>
            <person name="Chang Y."/>
            <person name="Mo W."/>
            <person name="Hu G."/>
            <person name="Li W."/>
            <person name="Zhao G."/>
            <person name="Zhu H."/>
            <person name="Hu X."/>
            <person name="Ji K."/>
            <person name="Xiang X."/>
            <person name="Song Q."/>
            <person name="Yuan D."/>
            <person name="Jin S."/>
            <person name="Zhang L."/>
        </authorList>
    </citation>
    <scope>NUCLEOTIDE SEQUENCE [LARGE SCALE GENOMIC DNA]</scope>
    <source>
        <strain evidence="1">SQ_2022a</strain>
    </source>
</reference>
<protein>
    <submittedName>
        <fullName evidence="1">Uncharacterized protein</fullName>
    </submittedName>
</protein>
<accession>A0ACC0IK73</accession>
<comment type="caution">
    <text evidence="1">The sequence shown here is derived from an EMBL/GenBank/DDBJ whole genome shotgun (WGS) entry which is preliminary data.</text>
</comment>
<gene>
    <name evidence="1" type="ORF">LOK49_LG02G01061</name>
</gene>
<evidence type="ECO:0000313" key="2">
    <source>
        <dbReference type="Proteomes" id="UP001060215"/>
    </source>
</evidence>
<evidence type="ECO:0000313" key="1">
    <source>
        <dbReference type="EMBL" id="KAI8025320.1"/>
    </source>
</evidence>